<dbReference type="Proteomes" id="UP001576774">
    <property type="component" value="Unassembled WGS sequence"/>
</dbReference>
<comment type="caution">
    <text evidence="2">The sequence shown here is derived from an EMBL/GenBank/DDBJ whole genome shotgun (WGS) entry which is preliminary data.</text>
</comment>
<dbReference type="InterPro" id="IPR047658">
    <property type="entry name" value="IS4-like_transpos"/>
</dbReference>
<organism evidence="2 3">
    <name type="scientific">Floridaenema aerugineum BLCC-F46</name>
    <dbReference type="NCBI Taxonomy" id="3153654"/>
    <lineage>
        <taxon>Bacteria</taxon>
        <taxon>Bacillati</taxon>
        <taxon>Cyanobacteriota</taxon>
        <taxon>Cyanophyceae</taxon>
        <taxon>Oscillatoriophycideae</taxon>
        <taxon>Aerosakkonematales</taxon>
        <taxon>Aerosakkonemataceae</taxon>
        <taxon>Floridanema</taxon>
        <taxon>Floridanema aerugineum</taxon>
    </lineage>
</organism>
<evidence type="ECO:0000313" key="2">
    <source>
        <dbReference type="EMBL" id="MFB2879322.1"/>
    </source>
</evidence>
<accession>A0ABV4X948</accession>
<protein>
    <submittedName>
        <fullName evidence="2">IS4 family transposase</fullName>
    </submittedName>
</protein>
<dbReference type="Pfam" id="PF01609">
    <property type="entry name" value="DDE_Tnp_1"/>
    <property type="match status" value="1"/>
</dbReference>
<dbReference type="InterPro" id="IPR012337">
    <property type="entry name" value="RNaseH-like_sf"/>
</dbReference>
<evidence type="ECO:0000259" key="1">
    <source>
        <dbReference type="Pfam" id="PF01609"/>
    </source>
</evidence>
<dbReference type="NCBIfam" id="NF033591">
    <property type="entry name" value="transpos_IS4_2"/>
    <property type="match status" value="1"/>
</dbReference>
<reference evidence="2 3" key="1">
    <citation type="submission" date="2024-09" db="EMBL/GenBank/DDBJ databases">
        <title>Floridaenema gen nov. (Aerosakkonemataceae, Aerosakkonematales ord. nov., Cyanobacteria) from benthic tropical and subtropical fresh waters, with the description of four new species.</title>
        <authorList>
            <person name="Moretto J.A."/>
            <person name="Berthold D.E."/>
            <person name="Lefler F.W."/>
            <person name="Huang I.-S."/>
            <person name="Laughinghouse H. IV."/>
        </authorList>
    </citation>
    <scope>NUCLEOTIDE SEQUENCE [LARGE SCALE GENOMIC DNA]</scope>
    <source>
        <strain evidence="2 3">BLCC-F46</strain>
    </source>
</reference>
<keyword evidence="3" id="KW-1185">Reference proteome</keyword>
<evidence type="ECO:0000313" key="3">
    <source>
        <dbReference type="Proteomes" id="UP001576774"/>
    </source>
</evidence>
<dbReference type="EMBL" id="JBHFNQ010000163">
    <property type="protein sequence ID" value="MFB2879322.1"/>
    <property type="molecule type" value="Genomic_DNA"/>
</dbReference>
<gene>
    <name evidence="2" type="ORF">ACE1CC_20915</name>
</gene>
<sequence>MNLLPLFYTEHLKTQLKKAEFLILLILVVILQQHRRVKLEELASQFPQKILFESRRKKLQRFLSLPHLTVERIWWPLFTYWLTNNFAPSEVLYIAIDRTQWGLINLIVVSLIYDKRAIPIYFEVLPNLGNTNADKQIEVLSQVLPLLSNYKKVVLADREFCSVDLAKWLKSQAQTYFCLRLKRNEYIEVAPDIWCQLQELGVSPGISIYLEGVKLTKSKGFAQANIAAKWKRSYRGISAEEAWFILTNFTDLKQALSAYQKRFGIEEMFRDYKSGGYNLESTGISGDRLIALIILITLAYTSSIMSGEKIKNKGVVKYVGRVKEKRRTQRRHSSFYIGIHGYAWVESLTLLNEQTAQLMSLSPHKRPYYQRGRRAEMLIRSTF</sequence>
<feature type="domain" description="Transposase IS4-like" evidence="1">
    <location>
        <begin position="109"/>
        <end position="300"/>
    </location>
</feature>
<dbReference type="RefSeq" id="WP_413272368.1">
    <property type="nucleotide sequence ID" value="NZ_JBHFNQ010000163.1"/>
</dbReference>
<dbReference type="InterPro" id="IPR002559">
    <property type="entry name" value="Transposase_11"/>
</dbReference>
<dbReference type="Gene3D" id="3.90.350.10">
    <property type="entry name" value="Transposase Inhibitor Protein From Tn5, Chain A, domain 1"/>
    <property type="match status" value="1"/>
</dbReference>
<name>A0ABV4X948_9CYAN</name>
<proteinExistence type="predicted"/>
<dbReference type="SUPFAM" id="SSF53098">
    <property type="entry name" value="Ribonuclease H-like"/>
    <property type="match status" value="1"/>
</dbReference>